<sequence>MKPSINKTEFPTLWEEGASDSATITDQCDFLFELWDKHHRSRAELFVALGFRQKGSSRMLTQFANLQGRHTVKYFLENRDRHSWELFFCPNVFLRPNRSAEHAYLSRLGWCDVDDADPFKFSPDPSVVWQTSEGRSQALWYWDKMHSPQKSEAYSKALTYRHGGDVGGWSVTKFLRLPGSYNHKPDYRKPFVRLIHHDPALIAKRPQLLTENGGRRAVKSQRLELNPFAHKPLDVLKRYRRKLSTSTAHLIRHSSVQAGNRSNRIYAIVSGLHEAGATRDEIASVLWHNPYFLSKHGDDHAALETEVSRIISKLGDVK</sequence>
<reference evidence="2 3" key="1">
    <citation type="submission" date="2019-05" db="EMBL/GenBank/DDBJ databases">
        <title>Sulfitobacter sabulilitoris sp. nov., isolated from a marine sand.</title>
        <authorList>
            <person name="Yoon J.-H."/>
        </authorList>
    </citation>
    <scope>NUCLEOTIDE SEQUENCE [LARGE SCALE GENOMIC DNA]</scope>
    <source>
        <strain evidence="2 3">HSMS-29</strain>
    </source>
</reference>
<dbReference type="RefSeq" id="WP_138662757.1">
    <property type="nucleotide sequence ID" value="NZ_VANS01000003.1"/>
</dbReference>
<proteinExistence type="predicted"/>
<protein>
    <recommendedName>
        <fullName evidence="1">RepB-like DNA primase domain-containing protein</fullName>
    </recommendedName>
</protein>
<organism evidence="2 3">
    <name type="scientific">Sulfitobacter sabulilitoris</name>
    <dbReference type="NCBI Taxonomy" id="2562655"/>
    <lineage>
        <taxon>Bacteria</taxon>
        <taxon>Pseudomonadati</taxon>
        <taxon>Pseudomonadota</taxon>
        <taxon>Alphaproteobacteria</taxon>
        <taxon>Rhodobacterales</taxon>
        <taxon>Roseobacteraceae</taxon>
        <taxon>Sulfitobacter</taxon>
    </lineage>
</organism>
<keyword evidence="3" id="KW-1185">Reference proteome</keyword>
<dbReference type="Gene3D" id="3.30.70.1790">
    <property type="entry name" value="RepB DNA-primase, N-terminal domain"/>
    <property type="match status" value="1"/>
</dbReference>
<accession>A0A5S3PCU9</accession>
<dbReference type="Pfam" id="PF16793">
    <property type="entry name" value="RepB_primase"/>
    <property type="match status" value="1"/>
</dbReference>
<gene>
    <name evidence="2" type="ORF">FDT80_13075</name>
</gene>
<comment type="caution">
    <text evidence="2">The sequence shown here is derived from an EMBL/GenBank/DDBJ whole genome shotgun (WGS) entry which is preliminary data.</text>
</comment>
<evidence type="ECO:0000259" key="1">
    <source>
        <dbReference type="Pfam" id="PF16793"/>
    </source>
</evidence>
<dbReference type="InterPro" id="IPR039459">
    <property type="entry name" value="RepB-like_DNA_primase_dom"/>
</dbReference>
<feature type="domain" description="RepB-like DNA primase" evidence="1">
    <location>
        <begin position="119"/>
        <end position="204"/>
    </location>
</feature>
<evidence type="ECO:0000313" key="2">
    <source>
        <dbReference type="EMBL" id="TMM51684.1"/>
    </source>
</evidence>
<dbReference type="OrthoDB" id="7829748at2"/>
<dbReference type="AlphaFoldDB" id="A0A5S3PCU9"/>
<dbReference type="Proteomes" id="UP000309550">
    <property type="component" value="Unassembled WGS sequence"/>
</dbReference>
<dbReference type="EMBL" id="VANS01000003">
    <property type="protein sequence ID" value="TMM51684.1"/>
    <property type="molecule type" value="Genomic_DNA"/>
</dbReference>
<evidence type="ECO:0000313" key="3">
    <source>
        <dbReference type="Proteomes" id="UP000309550"/>
    </source>
</evidence>
<name>A0A5S3PCU9_9RHOB</name>